<reference evidence="1 2" key="1">
    <citation type="submission" date="2018-11" db="EMBL/GenBank/DDBJ databases">
        <authorList>
            <consortium name="Pathogen Informatics"/>
        </authorList>
    </citation>
    <scope>NUCLEOTIDE SEQUENCE [LARGE SCALE GENOMIC DNA]</scope>
    <source>
        <strain>Denwood</strain>
        <strain evidence="2">Zambia</strain>
    </source>
</reference>
<dbReference type="EMBL" id="UZAL01032370">
    <property type="protein sequence ID" value="VDP60720.1"/>
    <property type="molecule type" value="Genomic_DNA"/>
</dbReference>
<dbReference type="AlphaFoldDB" id="A0A3P8F4P3"/>
<dbReference type="Proteomes" id="UP000269396">
    <property type="component" value="Unassembled WGS sequence"/>
</dbReference>
<proteinExistence type="predicted"/>
<organism evidence="1 2">
    <name type="scientific">Schistosoma mattheei</name>
    <dbReference type="NCBI Taxonomy" id="31246"/>
    <lineage>
        <taxon>Eukaryota</taxon>
        <taxon>Metazoa</taxon>
        <taxon>Spiralia</taxon>
        <taxon>Lophotrochozoa</taxon>
        <taxon>Platyhelminthes</taxon>
        <taxon>Trematoda</taxon>
        <taxon>Digenea</taxon>
        <taxon>Strigeidida</taxon>
        <taxon>Schistosomatoidea</taxon>
        <taxon>Schistosomatidae</taxon>
        <taxon>Schistosoma</taxon>
    </lineage>
</organism>
<gene>
    <name evidence="1" type="ORF">SMTD_LOCUS12360</name>
</gene>
<protein>
    <submittedName>
        <fullName evidence="1">Uncharacterized protein</fullName>
    </submittedName>
</protein>
<evidence type="ECO:0000313" key="1">
    <source>
        <dbReference type="EMBL" id="VDP60720.1"/>
    </source>
</evidence>
<evidence type="ECO:0000313" key="2">
    <source>
        <dbReference type="Proteomes" id="UP000269396"/>
    </source>
</evidence>
<name>A0A3P8F4P3_9TREM</name>
<accession>A0A3P8F4P3</accession>
<keyword evidence="2" id="KW-1185">Reference proteome</keyword>
<sequence length="78" mass="9429">MDGNINLRVLTKHLFSESELQEHRIYYKQKLAYIIGQWKLQTTQVKRNQRSNLLFWGLLASRYLRLETLDDVVQYQSQ</sequence>